<dbReference type="EMBL" id="AATQ01000001">
    <property type="protein sequence ID" value="EAU48754.1"/>
    <property type="molecule type" value="Genomic_DNA"/>
</dbReference>
<proteinExistence type="predicted"/>
<keyword evidence="2" id="KW-1185">Reference proteome</keyword>
<evidence type="ECO:0000313" key="1">
    <source>
        <dbReference type="EMBL" id="EAU48754.1"/>
    </source>
</evidence>
<dbReference type="HOGENOM" id="CLU_3412764_0_0_5"/>
<comment type="caution">
    <text evidence="1">The sequence shown here is derived from an EMBL/GenBank/DDBJ whole genome shotgun (WGS) entry which is preliminary data.</text>
</comment>
<dbReference type="Proteomes" id="UP000006230">
    <property type="component" value="Unassembled WGS sequence"/>
</dbReference>
<evidence type="ECO:0000313" key="2">
    <source>
        <dbReference type="Proteomes" id="UP000006230"/>
    </source>
</evidence>
<reference evidence="1 2" key="1">
    <citation type="journal article" date="2010" name="J. Bacteriol.">
        <title>Genome sequences of Pelagibaca bermudensis HTCC2601T and Maritimibacter alkaliphilus HTCC2654T, the type strains of two marine Roseobacter genera.</title>
        <authorList>
            <person name="Thrash J.C."/>
            <person name="Cho J.C."/>
            <person name="Ferriera S."/>
            <person name="Johnson J."/>
            <person name="Vergin K.L."/>
            <person name="Giovannoni S.J."/>
        </authorList>
    </citation>
    <scope>NUCLEOTIDE SEQUENCE [LARGE SCALE GENOMIC DNA]</scope>
    <source>
        <strain evidence="2">DSM 26914 / JCM 13377 / KCTC 12554 / HTCC2601</strain>
    </source>
</reference>
<gene>
    <name evidence="1" type="ORF">R2601_04238</name>
</gene>
<organism evidence="1 2">
    <name type="scientific">Salipiger bermudensis (strain DSM 26914 / JCM 13377 / KCTC 12554 / HTCC2601)</name>
    <name type="common">Pelagibaca bermudensis</name>
    <dbReference type="NCBI Taxonomy" id="314265"/>
    <lineage>
        <taxon>Bacteria</taxon>
        <taxon>Pseudomonadati</taxon>
        <taxon>Pseudomonadota</taxon>
        <taxon>Alphaproteobacteria</taxon>
        <taxon>Rhodobacterales</taxon>
        <taxon>Roseobacteraceae</taxon>
        <taxon>Salipiger</taxon>
    </lineage>
</organism>
<dbReference type="AlphaFoldDB" id="Q0FVZ8"/>
<accession>Q0FVZ8</accession>
<protein>
    <submittedName>
        <fullName evidence="1">Uncharacterized protein</fullName>
    </submittedName>
</protein>
<name>Q0FVZ8_SALBH</name>
<sequence length="28" mass="3076">MTISSATPIRAAPWCPPPSPWAKRWGPI</sequence>